<name>A0ABR2M0V9_9ASPA</name>
<protein>
    <submittedName>
        <fullName evidence="1">Uncharacterized protein</fullName>
    </submittedName>
</protein>
<dbReference type="EMBL" id="JBBWWR010000013">
    <property type="protein sequence ID" value="KAK8955978.1"/>
    <property type="molecule type" value="Genomic_DNA"/>
</dbReference>
<organism evidence="1 2">
    <name type="scientific">Platanthera guangdongensis</name>
    <dbReference type="NCBI Taxonomy" id="2320717"/>
    <lineage>
        <taxon>Eukaryota</taxon>
        <taxon>Viridiplantae</taxon>
        <taxon>Streptophyta</taxon>
        <taxon>Embryophyta</taxon>
        <taxon>Tracheophyta</taxon>
        <taxon>Spermatophyta</taxon>
        <taxon>Magnoliopsida</taxon>
        <taxon>Liliopsida</taxon>
        <taxon>Asparagales</taxon>
        <taxon>Orchidaceae</taxon>
        <taxon>Orchidoideae</taxon>
        <taxon>Orchideae</taxon>
        <taxon>Orchidinae</taxon>
        <taxon>Platanthera</taxon>
    </lineage>
</organism>
<dbReference type="PANTHER" id="PTHR36068:SF1">
    <property type="entry name" value="OS01G0102500 PROTEIN"/>
    <property type="match status" value="1"/>
</dbReference>
<gene>
    <name evidence="1" type="ORF">KSP40_PGU000708</name>
</gene>
<dbReference type="Proteomes" id="UP001412067">
    <property type="component" value="Unassembled WGS sequence"/>
</dbReference>
<dbReference type="PANTHER" id="PTHR36068">
    <property type="entry name" value="OS01G0102500 PROTEIN"/>
    <property type="match status" value="1"/>
</dbReference>
<evidence type="ECO:0000313" key="1">
    <source>
        <dbReference type="EMBL" id="KAK8955978.1"/>
    </source>
</evidence>
<evidence type="ECO:0000313" key="2">
    <source>
        <dbReference type="Proteomes" id="UP001412067"/>
    </source>
</evidence>
<proteinExistence type="predicted"/>
<accession>A0ABR2M0V9</accession>
<sequence>MGKWLCDSTPIAETLKPPHALLPWPDLCLSAVELLPEPAACGGWDAITGLEEQQWRKLESIHADGVYWKNSQAAGAAATGMAFRLAHDGDVEEDGCSLFTTLRWAMGSKIGGGNSE</sequence>
<comment type="caution">
    <text evidence="1">The sequence shown here is derived from an EMBL/GenBank/DDBJ whole genome shotgun (WGS) entry which is preliminary data.</text>
</comment>
<reference evidence="1 2" key="1">
    <citation type="journal article" date="2022" name="Nat. Plants">
        <title>Genomes of leafy and leafless Platanthera orchids illuminate the evolution of mycoheterotrophy.</title>
        <authorList>
            <person name="Li M.H."/>
            <person name="Liu K.W."/>
            <person name="Li Z."/>
            <person name="Lu H.C."/>
            <person name="Ye Q.L."/>
            <person name="Zhang D."/>
            <person name="Wang J.Y."/>
            <person name="Li Y.F."/>
            <person name="Zhong Z.M."/>
            <person name="Liu X."/>
            <person name="Yu X."/>
            <person name="Liu D.K."/>
            <person name="Tu X.D."/>
            <person name="Liu B."/>
            <person name="Hao Y."/>
            <person name="Liao X.Y."/>
            <person name="Jiang Y.T."/>
            <person name="Sun W.H."/>
            <person name="Chen J."/>
            <person name="Chen Y.Q."/>
            <person name="Ai Y."/>
            <person name="Zhai J.W."/>
            <person name="Wu S.S."/>
            <person name="Zhou Z."/>
            <person name="Hsiao Y.Y."/>
            <person name="Wu W.L."/>
            <person name="Chen Y.Y."/>
            <person name="Lin Y.F."/>
            <person name="Hsu J.L."/>
            <person name="Li C.Y."/>
            <person name="Wang Z.W."/>
            <person name="Zhao X."/>
            <person name="Zhong W.Y."/>
            <person name="Ma X.K."/>
            <person name="Ma L."/>
            <person name="Huang J."/>
            <person name="Chen G.Z."/>
            <person name="Huang M.Z."/>
            <person name="Huang L."/>
            <person name="Peng D.H."/>
            <person name="Luo Y.B."/>
            <person name="Zou S.Q."/>
            <person name="Chen S.P."/>
            <person name="Lan S."/>
            <person name="Tsai W.C."/>
            <person name="Van de Peer Y."/>
            <person name="Liu Z.J."/>
        </authorList>
    </citation>
    <scope>NUCLEOTIDE SEQUENCE [LARGE SCALE GENOMIC DNA]</scope>
    <source>
        <strain evidence="1">Lor288</strain>
    </source>
</reference>
<keyword evidence="2" id="KW-1185">Reference proteome</keyword>